<organism evidence="2 3">
    <name type="scientific">Agaricus bisporus var. burnettii</name>
    <dbReference type="NCBI Taxonomy" id="192524"/>
    <lineage>
        <taxon>Eukaryota</taxon>
        <taxon>Fungi</taxon>
        <taxon>Dikarya</taxon>
        <taxon>Basidiomycota</taxon>
        <taxon>Agaricomycotina</taxon>
        <taxon>Agaricomycetes</taxon>
        <taxon>Agaricomycetidae</taxon>
        <taxon>Agaricales</taxon>
        <taxon>Agaricineae</taxon>
        <taxon>Agaricaceae</taxon>
        <taxon>Agaricus</taxon>
    </lineage>
</organism>
<accession>A0A8H7C8Y6</accession>
<dbReference type="Proteomes" id="UP000629468">
    <property type="component" value="Unassembled WGS sequence"/>
</dbReference>
<comment type="caution">
    <text evidence="2">The sequence shown here is derived from an EMBL/GenBank/DDBJ whole genome shotgun (WGS) entry which is preliminary data.</text>
</comment>
<proteinExistence type="predicted"/>
<evidence type="ECO:0000256" key="1">
    <source>
        <dbReference type="SAM" id="MobiDB-lite"/>
    </source>
</evidence>
<dbReference type="AlphaFoldDB" id="A0A8H7C8Y6"/>
<evidence type="ECO:0000313" key="2">
    <source>
        <dbReference type="EMBL" id="KAF7768631.1"/>
    </source>
</evidence>
<evidence type="ECO:0000313" key="3">
    <source>
        <dbReference type="Proteomes" id="UP000629468"/>
    </source>
</evidence>
<protein>
    <submittedName>
        <fullName evidence="2">Uncharacterized protein</fullName>
    </submittedName>
</protein>
<feature type="region of interest" description="Disordered" evidence="1">
    <location>
        <begin position="508"/>
        <end position="529"/>
    </location>
</feature>
<name>A0A8H7C8Y6_AGABI</name>
<gene>
    <name evidence="2" type="ORF">Agabi119p4_7874</name>
</gene>
<dbReference type="EMBL" id="JABXXO010000010">
    <property type="protein sequence ID" value="KAF7768631.1"/>
    <property type="molecule type" value="Genomic_DNA"/>
</dbReference>
<reference evidence="2 3" key="1">
    <citation type="journal article" name="Sci. Rep.">
        <title>Telomere-to-telomere assembled and centromere annotated genomes of the two main subspecies of the button mushroom Agaricus bisporus reveal especially polymorphic chromosome ends.</title>
        <authorList>
            <person name="Sonnenberg A.S.M."/>
            <person name="Sedaghat-Telgerd N."/>
            <person name="Lavrijssen B."/>
            <person name="Ohm R.A."/>
            <person name="Hendrickx P.M."/>
            <person name="Scholtmeijer K."/>
            <person name="Baars J.J.P."/>
            <person name="van Peer A."/>
        </authorList>
    </citation>
    <scope>NUCLEOTIDE SEQUENCE [LARGE SCALE GENOMIC DNA]</scope>
    <source>
        <strain evidence="2 3">H119_p4</strain>
    </source>
</reference>
<sequence length="529" mass="58557">MSSTPNGSSADKFVSGDGGTTCGSNVASSINNQDQFSANVAKLLAYFTTVFQSKLPVAEQDIDPARSPELDSIKIETKELPDEAFKALSEILQVVDSQRAQLAVFRSRAVKNKPLPDDIFETQHDSMVISGNKILARHRQAISKSVTLIDESRGKLASRIRESHDQSEDIKHRQNQLSAVKDDIVPLMPSVMKPVQNVAKVGVGLAACDISRNLDESLKSLEISGEASRGDMHVISKTESKLKDYLRDNENAIGRLVYICNSIYPGRLDADNSNDTTTIILQRIDFADHKMSEIIPPIENCLAQWQGNYGIGITVIREVNAFCDVVPQLIEDIERIFGAKEIIKTTHQAEFGETVYKLGFTIFKYLGQMRDNFNQKKIDPEQHKEFQQVSTLELINETAGLITSLRNILNTQTSSSKSKKAEKNRKADDRCFKDGIWTNKTLVNSGEVEAILDKVTRAVGTIFHLANASATGKITESIRGDKVERADFKLDISVEPLRRLHQVLGQDVDAGGPSQELSKDVQPPQALTF</sequence>